<comment type="subcellular location">
    <subcellularLocation>
        <location evidence="1">Nucleus</location>
    </subcellularLocation>
</comment>
<name>A0A7I4DPF6_PHYPA</name>
<dbReference type="GO" id="GO:0051315">
    <property type="term" value="P:attachment of mitotic spindle microtubules to kinetochore"/>
    <property type="evidence" value="ECO:0000318"/>
    <property type="project" value="GO_Central"/>
</dbReference>
<evidence type="ECO:0000256" key="1">
    <source>
        <dbReference type="ARBA" id="ARBA00004123"/>
    </source>
</evidence>
<feature type="compositionally biased region" description="Polar residues" evidence="4">
    <location>
        <begin position="30"/>
        <end position="47"/>
    </location>
</feature>
<proteinExistence type="inferred from homology"/>
<dbReference type="InParanoid" id="A0A7I4DPF6"/>
<dbReference type="Proteomes" id="UP000006727">
    <property type="component" value="Chromosome 5"/>
</dbReference>
<sequence length="778" mass="86122">MSDCNKSTDEDENVASKLMPNVAKLIHFESGSSELKGSTSMSLCGSNSEKENVEMHKRESLHGNGTHSPPRRAEDSVFQDVAKKFLRRAVTGKQSPSSPYYSSPAARSAYEPFKENVRPKALTLAQQGTGLMPPQKMAMTDASHKAANELMKKTSRSKFGFGQRGSVNPRIQGAERYKSNFLSLRLTQHATRVELPRASHDSHGSRGSRYISDLAMNSKGQKAKLLRQTEPVNLSEIQEEFAKLDAEALEEEEIPTTHLTRIRPILTSKTLMQHGDINRGENIEVQSEENLPRIEQDGSTCLSLNEIHDEARNADASTKPFEKGDKRNGTTGSDCNVQKTEAAKEEGVASLSLISPINPNIVAHSRGHQRTVGIKSPRRIEVSTQGASENGTRVSAVLAKSHVEGHSSTKPNVDRSKRMMAQEANANAAHQDTVLDHTTLHRDAESDPPKLHQVLDNEDVSHIPLQEESFSNRDVSATPPRNPMLLTGVRYSRKWINPDMSQRRLTFDSANESFSRASNSSDDSLSSVEFKGRKNSAIIFQTDILNHDMDHDFCAHTTNEFHHESRNLMTDDVAIGQHFQAEELSHEIIIDLKCAAERPSGDAELNGKVDGTDSVSCSSKPKTGVQSEGGAEREALPTHSQIRGKPPDIEAADVEKDPYIFTLSPQAKPAAGCKKIRGLGKRTWANLGTPIDGGSEWKEGRRVSTRIKSRPLNWWRGEKMLYGRIHSTLCTLIGIKTTSPDPLWPRPKPQRGEYSMRSFQVESFVDDSHCDLLRLAAQ</sequence>
<reference evidence="5 6" key="1">
    <citation type="journal article" date="2008" name="Science">
        <title>The Physcomitrella genome reveals evolutionary insights into the conquest of land by plants.</title>
        <authorList>
            <person name="Rensing S."/>
            <person name="Lang D."/>
            <person name="Zimmer A."/>
            <person name="Terry A."/>
            <person name="Salamov A."/>
            <person name="Shapiro H."/>
            <person name="Nishiyama T."/>
            <person name="Perroud P.-F."/>
            <person name="Lindquist E."/>
            <person name="Kamisugi Y."/>
            <person name="Tanahashi T."/>
            <person name="Sakakibara K."/>
            <person name="Fujita T."/>
            <person name="Oishi K."/>
            <person name="Shin-I T."/>
            <person name="Kuroki Y."/>
            <person name="Toyoda A."/>
            <person name="Suzuki Y."/>
            <person name="Hashimoto A."/>
            <person name="Yamaguchi K."/>
            <person name="Sugano A."/>
            <person name="Kohara Y."/>
            <person name="Fujiyama A."/>
            <person name="Anterola A."/>
            <person name="Aoki S."/>
            <person name="Ashton N."/>
            <person name="Barbazuk W.B."/>
            <person name="Barker E."/>
            <person name="Bennetzen J."/>
            <person name="Bezanilla M."/>
            <person name="Blankenship R."/>
            <person name="Cho S.H."/>
            <person name="Dutcher S."/>
            <person name="Estelle M."/>
            <person name="Fawcett J.A."/>
            <person name="Gundlach H."/>
            <person name="Hanada K."/>
            <person name="Heyl A."/>
            <person name="Hicks K.A."/>
            <person name="Hugh J."/>
            <person name="Lohr M."/>
            <person name="Mayer K."/>
            <person name="Melkozernov A."/>
            <person name="Murata T."/>
            <person name="Nelson D."/>
            <person name="Pils B."/>
            <person name="Prigge M."/>
            <person name="Reiss B."/>
            <person name="Renner T."/>
            <person name="Rombauts S."/>
            <person name="Rushton P."/>
            <person name="Sanderfoot A."/>
            <person name="Schween G."/>
            <person name="Shiu S.-H."/>
            <person name="Stueber K."/>
            <person name="Theodoulou F.L."/>
            <person name="Tu H."/>
            <person name="Van de Peer Y."/>
            <person name="Verrier P.J."/>
            <person name="Waters E."/>
            <person name="Wood A."/>
            <person name="Yang L."/>
            <person name="Cove D."/>
            <person name="Cuming A."/>
            <person name="Hasebe M."/>
            <person name="Lucas S."/>
            <person name="Mishler D.B."/>
            <person name="Reski R."/>
            <person name="Grigoriev I."/>
            <person name="Quatrano R.S."/>
            <person name="Boore J.L."/>
        </authorList>
    </citation>
    <scope>NUCLEOTIDE SEQUENCE [LARGE SCALE GENOMIC DNA]</scope>
    <source>
        <strain evidence="5 6">cv. Gransden 2004</strain>
    </source>
</reference>
<feature type="region of interest" description="Disordered" evidence="4">
    <location>
        <begin position="30"/>
        <end position="74"/>
    </location>
</feature>
<dbReference type="InterPro" id="IPR028386">
    <property type="entry name" value="CENP-C/Mif2/cnp3"/>
</dbReference>
<evidence type="ECO:0000256" key="3">
    <source>
        <dbReference type="ARBA" id="ARBA00023242"/>
    </source>
</evidence>
<dbReference type="GO" id="GO:0019237">
    <property type="term" value="F:centromeric DNA binding"/>
    <property type="evidence" value="ECO:0000318"/>
    <property type="project" value="GO_Central"/>
</dbReference>
<accession>A0A7I4DPF6</accession>
<reference evidence="5 6" key="2">
    <citation type="journal article" date="2018" name="Plant J.">
        <title>The Physcomitrella patens chromosome-scale assembly reveals moss genome structure and evolution.</title>
        <authorList>
            <person name="Lang D."/>
            <person name="Ullrich K.K."/>
            <person name="Murat F."/>
            <person name="Fuchs J."/>
            <person name="Jenkins J."/>
            <person name="Haas F.B."/>
            <person name="Piednoel M."/>
            <person name="Gundlach H."/>
            <person name="Van Bel M."/>
            <person name="Meyberg R."/>
            <person name="Vives C."/>
            <person name="Morata J."/>
            <person name="Symeonidi A."/>
            <person name="Hiss M."/>
            <person name="Muchero W."/>
            <person name="Kamisugi Y."/>
            <person name="Saleh O."/>
            <person name="Blanc G."/>
            <person name="Decker E.L."/>
            <person name="van Gessel N."/>
            <person name="Grimwood J."/>
            <person name="Hayes R.D."/>
            <person name="Graham S.W."/>
            <person name="Gunter L.E."/>
            <person name="McDaniel S.F."/>
            <person name="Hoernstein S.N.W."/>
            <person name="Larsson A."/>
            <person name="Li F.W."/>
            <person name="Perroud P.F."/>
            <person name="Phillips J."/>
            <person name="Ranjan P."/>
            <person name="Rokshar D.S."/>
            <person name="Rothfels C.J."/>
            <person name="Schneider L."/>
            <person name="Shu S."/>
            <person name="Stevenson D.W."/>
            <person name="Thummler F."/>
            <person name="Tillich M."/>
            <person name="Villarreal Aguilar J.C."/>
            <person name="Widiez T."/>
            <person name="Wong G.K."/>
            <person name="Wymore A."/>
            <person name="Zhang Y."/>
            <person name="Zimmer A.D."/>
            <person name="Quatrano R.S."/>
            <person name="Mayer K.F.X."/>
            <person name="Goodstein D."/>
            <person name="Casacuberta J.M."/>
            <person name="Vandepoele K."/>
            <person name="Reski R."/>
            <person name="Cuming A.C."/>
            <person name="Tuskan G.A."/>
            <person name="Maumus F."/>
            <person name="Salse J."/>
            <person name="Schmutz J."/>
            <person name="Rensing S.A."/>
        </authorList>
    </citation>
    <scope>NUCLEOTIDE SEQUENCE [LARGE SCALE GENOMIC DNA]</scope>
    <source>
        <strain evidence="5 6">cv. Gransden 2004</strain>
    </source>
</reference>
<evidence type="ECO:0000313" key="5">
    <source>
        <dbReference type="EnsemblPlants" id="Pp3c5_11060V3.3"/>
    </source>
</evidence>
<protein>
    <submittedName>
        <fullName evidence="5">Uncharacterized protein</fullName>
    </submittedName>
</protein>
<keyword evidence="3" id="KW-0539">Nucleus</keyword>
<dbReference type="GO" id="GO:0051455">
    <property type="term" value="P:spindle attachment to meiosis I kinetochore"/>
    <property type="evidence" value="ECO:0000318"/>
    <property type="project" value="GO_Central"/>
</dbReference>
<organism evidence="5 6">
    <name type="scientific">Physcomitrium patens</name>
    <name type="common">Spreading-leaved earth moss</name>
    <name type="synonym">Physcomitrella patens</name>
    <dbReference type="NCBI Taxonomy" id="3218"/>
    <lineage>
        <taxon>Eukaryota</taxon>
        <taxon>Viridiplantae</taxon>
        <taxon>Streptophyta</taxon>
        <taxon>Embryophyta</taxon>
        <taxon>Bryophyta</taxon>
        <taxon>Bryophytina</taxon>
        <taxon>Bryopsida</taxon>
        <taxon>Funariidae</taxon>
        <taxon>Funariales</taxon>
        <taxon>Funariaceae</taxon>
        <taxon>Physcomitrium</taxon>
    </lineage>
</organism>
<dbReference type="PANTHER" id="PTHR16684">
    <property type="entry name" value="CENTROMERE PROTEIN C"/>
    <property type="match status" value="1"/>
</dbReference>
<dbReference type="EMBL" id="ABEU02000005">
    <property type="status" value="NOT_ANNOTATED_CDS"/>
    <property type="molecule type" value="Genomic_DNA"/>
</dbReference>
<dbReference type="AlphaFoldDB" id="A0A7I4DPF6"/>
<feature type="region of interest" description="Disordered" evidence="4">
    <location>
        <begin position="600"/>
        <end position="646"/>
    </location>
</feature>
<evidence type="ECO:0000313" key="6">
    <source>
        <dbReference type="Proteomes" id="UP000006727"/>
    </source>
</evidence>
<dbReference type="PANTHER" id="PTHR16684:SF11">
    <property type="entry name" value="CENTROMERE PROTEIN C"/>
    <property type="match status" value="1"/>
</dbReference>
<evidence type="ECO:0000256" key="4">
    <source>
        <dbReference type="SAM" id="MobiDB-lite"/>
    </source>
</evidence>
<feature type="compositionally biased region" description="Basic and acidic residues" evidence="4">
    <location>
        <begin position="600"/>
        <end position="611"/>
    </location>
</feature>
<comment type="similarity">
    <text evidence="2">Belongs to the CENP-C/MIF2 family.</text>
</comment>
<feature type="compositionally biased region" description="Polar residues" evidence="4">
    <location>
        <begin position="613"/>
        <end position="626"/>
    </location>
</feature>
<dbReference type="GO" id="GO:0005634">
    <property type="term" value="C:nucleus"/>
    <property type="evidence" value="ECO:0007669"/>
    <property type="project" value="UniProtKB-SubCell"/>
</dbReference>
<dbReference type="EnsemblPlants" id="Pp3c5_11060V3.3">
    <property type="protein sequence ID" value="Pp3c5_11060V3.3"/>
    <property type="gene ID" value="Pp3c5_11060"/>
</dbReference>
<keyword evidence="6" id="KW-1185">Reference proteome</keyword>
<dbReference type="GO" id="GO:0000776">
    <property type="term" value="C:kinetochore"/>
    <property type="evidence" value="ECO:0007669"/>
    <property type="project" value="InterPro"/>
</dbReference>
<dbReference type="Gramene" id="Pp3c5_11060V3.4">
    <property type="protein sequence ID" value="Pp3c5_11060V3.4"/>
    <property type="gene ID" value="Pp3c5_11060"/>
</dbReference>
<dbReference type="Gramene" id="Pp3c5_11060V3.3">
    <property type="protein sequence ID" value="Pp3c5_11060V3.3"/>
    <property type="gene ID" value="Pp3c5_11060"/>
</dbReference>
<feature type="region of interest" description="Disordered" evidence="4">
    <location>
        <begin position="311"/>
        <end position="336"/>
    </location>
</feature>
<evidence type="ECO:0000256" key="2">
    <source>
        <dbReference type="ARBA" id="ARBA00010291"/>
    </source>
</evidence>
<dbReference type="GO" id="GO:0051382">
    <property type="term" value="P:kinetochore assembly"/>
    <property type="evidence" value="ECO:0000318"/>
    <property type="project" value="GO_Central"/>
</dbReference>
<feature type="compositionally biased region" description="Basic and acidic residues" evidence="4">
    <location>
        <begin position="48"/>
        <end position="61"/>
    </location>
</feature>
<reference evidence="5" key="3">
    <citation type="submission" date="2020-12" db="UniProtKB">
        <authorList>
            <consortium name="EnsemblPlants"/>
        </authorList>
    </citation>
    <scope>IDENTIFICATION</scope>
</reference>
<dbReference type="EnsemblPlants" id="Pp3c5_11060V3.4">
    <property type="protein sequence ID" value="Pp3c5_11060V3.4"/>
    <property type="gene ID" value="Pp3c5_11060"/>
</dbReference>